<reference evidence="2 3" key="1">
    <citation type="submission" date="2023-06" db="EMBL/GenBank/DDBJ databases">
        <authorList>
            <person name="Oyuntsetseg B."/>
            <person name="Kim S.B."/>
        </authorList>
    </citation>
    <scope>NUCLEOTIDE SEQUENCE [LARGE SCALE GENOMIC DNA]</scope>
    <source>
        <strain evidence="2 3">2-15</strain>
    </source>
</reference>
<dbReference type="RefSeq" id="WP_285966793.1">
    <property type="nucleotide sequence ID" value="NZ_CP127294.1"/>
</dbReference>
<keyword evidence="1" id="KW-1133">Transmembrane helix</keyword>
<evidence type="ECO:0000256" key="1">
    <source>
        <dbReference type="SAM" id="Phobius"/>
    </source>
</evidence>
<gene>
    <name evidence="2" type="ORF">QRX50_31735</name>
</gene>
<dbReference type="KEGG" id="acab:QRX50_31735"/>
<sequence length="89" mass="9096">MIEGALATKEKETTMDQHEIEDRVHSVEAAQATQAATLAGAQATQAATQAGTTATNAAMHAGLLTTMAAGSVSLIVGIFLGMAIRDARK</sequence>
<keyword evidence="1" id="KW-0812">Transmembrane</keyword>
<keyword evidence="3" id="KW-1185">Reference proteome</keyword>
<organism evidence="2 3">
    <name type="scientific">Amycolatopsis carbonis</name>
    <dbReference type="NCBI Taxonomy" id="715471"/>
    <lineage>
        <taxon>Bacteria</taxon>
        <taxon>Bacillati</taxon>
        <taxon>Actinomycetota</taxon>
        <taxon>Actinomycetes</taxon>
        <taxon>Pseudonocardiales</taxon>
        <taxon>Pseudonocardiaceae</taxon>
        <taxon>Amycolatopsis</taxon>
    </lineage>
</organism>
<name>A0A9Y2MUT8_9PSEU</name>
<evidence type="ECO:0000313" key="2">
    <source>
        <dbReference type="EMBL" id="WIX76032.1"/>
    </source>
</evidence>
<proteinExistence type="predicted"/>
<feature type="transmembrane region" description="Helical" evidence="1">
    <location>
        <begin position="61"/>
        <end position="84"/>
    </location>
</feature>
<dbReference type="AlphaFoldDB" id="A0A9Y2MUT8"/>
<dbReference type="EMBL" id="CP127294">
    <property type="protein sequence ID" value="WIX76032.1"/>
    <property type="molecule type" value="Genomic_DNA"/>
</dbReference>
<protein>
    <submittedName>
        <fullName evidence="2">Uncharacterized protein</fullName>
    </submittedName>
</protein>
<dbReference type="Proteomes" id="UP001236014">
    <property type="component" value="Chromosome"/>
</dbReference>
<accession>A0A9Y2MUT8</accession>
<keyword evidence="1" id="KW-0472">Membrane</keyword>
<evidence type="ECO:0000313" key="3">
    <source>
        <dbReference type="Proteomes" id="UP001236014"/>
    </source>
</evidence>